<keyword evidence="1" id="KW-0812">Transmembrane</keyword>
<keyword evidence="1" id="KW-1133">Transmembrane helix</keyword>
<feature type="transmembrane region" description="Helical" evidence="1">
    <location>
        <begin position="6"/>
        <end position="27"/>
    </location>
</feature>
<gene>
    <name evidence="2" type="ORF">H9725_02420</name>
</gene>
<name>A0A9D2FE49_9FIRM</name>
<feature type="transmembrane region" description="Helical" evidence="1">
    <location>
        <begin position="76"/>
        <end position="97"/>
    </location>
</feature>
<reference evidence="2" key="1">
    <citation type="journal article" date="2021" name="PeerJ">
        <title>Extensive microbial diversity within the chicken gut microbiome revealed by metagenomics and culture.</title>
        <authorList>
            <person name="Gilroy R."/>
            <person name="Ravi A."/>
            <person name="Getino M."/>
            <person name="Pursley I."/>
            <person name="Horton D.L."/>
            <person name="Alikhan N.F."/>
            <person name="Baker D."/>
            <person name="Gharbi K."/>
            <person name="Hall N."/>
            <person name="Watson M."/>
            <person name="Adriaenssens E.M."/>
            <person name="Foster-Nyarko E."/>
            <person name="Jarju S."/>
            <person name="Secka A."/>
            <person name="Antonio M."/>
            <person name="Oren A."/>
            <person name="Chaudhuri R.R."/>
            <person name="La Ragione R."/>
            <person name="Hildebrand F."/>
            <person name="Pallen M.J."/>
        </authorList>
    </citation>
    <scope>NUCLEOTIDE SEQUENCE</scope>
    <source>
        <strain evidence="2">ChiBcec16-3735</strain>
    </source>
</reference>
<dbReference type="Proteomes" id="UP000824065">
    <property type="component" value="Unassembled WGS sequence"/>
</dbReference>
<reference evidence="2" key="2">
    <citation type="submission" date="2021-04" db="EMBL/GenBank/DDBJ databases">
        <authorList>
            <person name="Gilroy R."/>
        </authorList>
    </citation>
    <scope>NUCLEOTIDE SEQUENCE</scope>
    <source>
        <strain evidence="2">ChiBcec16-3735</strain>
    </source>
</reference>
<sequence>MDRNLLLFLAWCAGGLFFEGLAGYLWFCKKPVSFSAQTPEVTDVKGYNRAVAKLYMAYGGVFVLLGLPLLAAPLPGWAACLMVAGIAGAGAALRLVYARVILPRYQTKHGDWRD</sequence>
<keyword evidence="1" id="KW-0472">Membrane</keyword>
<evidence type="ECO:0000313" key="3">
    <source>
        <dbReference type="Proteomes" id="UP000824065"/>
    </source>
</evidence>
<dbReference type="AlphaFoldDB" id="A0A9D2FE49"/>
<comment type="caution">
    <text evidence="2">The sequence shown here is derived from an EMBL/GenBank/DDBJ whole genome shotgun (WGS) entry which is preliminary data.</text>
</comment>
<feature type="transmembrane region" description="Helical" evidence="1">
    <location>
        <begin position="54"/>
        <end position="70"/>
    </location>
</feature>
<proteinExistence type="predicted"/>
<dbReference type="EMBL" id="DXBJ01000016">
    <property type="protein sequence ID" value="HIZ57430.1"/>
    <property type="molecule type" value="Genomic_DNA"/>
</dbReference>
<accession>A0A9D2FE49</accession>
<protein>
    <submittedName>
        <fullName evidence="2">Uncharacterized protein</fullName>
    </submittedName>
</protein>
<organism evidence="2 3">
    <name type="scientific">Candidatus Faecalibacterium gallistercoris</name>
    <dbReference type="NCBI Taxonomy" id="2838579"/>
    <lineage>
        <taxon>Bacteria</taxon>
        <taxon>Bacillati</taxon>
        <taxon>Bacillota</taxon>
        <taxon>Clostridia</taxon>
        <taxon>Eubacteriales</taxon>
        <taxon>Oscillospiraceae</taxon>
        <taxon>Faecalibacterium</taxon>
    </lineage>
</organism>
<evidence type="ECO:0000256" key="1">
    <source>
        <dbReference type="SAM" id="Phobius"/>
    </source>
</evidence>
<evidence type="ECO:0000313" key="2">
    <source>
        <dbReference type="EMBL" id="HIZ57430.1"/>
    </source>
</evidence>